<gene>
    <name evidence="9" type="ORF">SAMN05421736_109122</name>
</gene>
<keyword evidence="5" id="KW-0627">Porphyrin biosynthesis</keyword>
<proteinExistence type="predicted"/>
<dbReference type="InterPro" id="IPR036291">
    <property type="entry name" value="NAD(P)-bd_dom_sf"/>
</dbReference>
<dbReference type="InterPro" id="IPR028161">
    <property type="entry name" value="Met8-like"/>
</dbReference>
<dbReference type="Gene3D" id="3.40.50.720">
    <property type="entry name" value="NAD(P)-binding Rossmann-like Domain"/>
    <property type="match status" value="1"/>
</dbReference>
<sequence>MITFFSVRPWRNVRKNKIINLGKLSSCSAYLKEVITVNTSLVVKLTGRKCVVVGGGQIAERRVETLLRAGACVSVVSPALTSRLQEWKDRLCYYPKTFDEAMLEKGEPFYTTDVGGGFKLEQEIFLLVAATDSRAVNNLVYERFKDSVPLLNVIDRPEQSSFYFPAVLERGLLQMAVTTSGASPVIAKKIRRQLAEQYGKEYEQYLQRMKEVRNEVLTGVSDPQKRKVLFEKLASEMILDYYKRGDTEAAEQLIQEIVTPHVPDNFVTNDKKY</sequence>
<dbReference type="SUPFAM" id="SSF51735">
    <property type="entry name" value="NAD(P)-binding Rossmann-fold domains"/>
    <property type="match status" value="1"/>
</dbReference>
<organism evidence="9 10">
    <name type="scientific">Evansella caseinilytica</name>
    <dbReference type="NCBI Taxonomy" id="1503961"/>
    <lineage>
        <taxon>Bacteria</taxon>
        <taxon>Bacillati</taxon>
        <taxon>Bacillota</taxon>
        <taxon>Bacilli</taxon>
        <taxon>Bacillales</taxon>
        <taxon>Bacillaceae</taxon>
        <taxon>Evansella</taxon>
    </lineage>
</organism>
<dbReference type="InterPro" id="IPR042518">
    <property type="entry name" value="SirC_C"/>
</dbReference>
<dbReference type="InterPro" id="IPR006367">
    <property type="entry name" value="Sirohaem_synthase_N"/>
</dbReference>
<evidence type="ECO:0000256" key="2">
    <source>
        <dbReference type="ARBA" id="ARBA00012400"/>
    </source>
</evidence>
<feature type="domain" description="Siroheme synthase central" evidence="8">
    <location>
        <begin position="170"/>
        <end position="197"/>
    </location>
</feature>
<dbReference type="STRING" id="1503961.SAMN05421736_109122"/>
<evidence type="ECO:0000256" key="4">
    <source>
        <dbReference type="ARBA" id="ARBA00023027"/>
    </source>
</evidence>
<dbReference type="AlphaFoldDB" id="A0A1H3RXY8"/>
<evidence type="ECO:0000256" key="1">
    <source>
        <dbReference type="ARBA" id="ARBA00005010"/>
    </source>
</evidence>
<evidence type="ECO:0000256" key="5">
    <source>
        <dbReference type="ARBA" id="ARBA00023244"/>
    </source>
</evidence>
<dbReference type="GO" id="GO:0004325">
    <property type="term" value="F:ferrochelatase activity"/>
    <property type="evidence" value="ECO:0007669"/>
    <property type="project" value="InterPro"/>
</dbReference>
<dbReference type="PANTHER" id="PTHR35330">
    <property type="entry name" value="SIROHEME BIOSYNTHESIS PROTEIN MET8"/>
    <property type="match status" value="1"/>
</dbReference>
<dbReference type="EC" id="1.3.1.76" evidence="2"/>
<evidence type="ECO:0000256" key="3">
    <source>
        <dbReference type="ARBA" id="ARBA00023002"/>
    </source>
</evidence>
<dbReference type="InterPro" id="IPR019478">
    <property type="entry name" value="Sirohaem_synthase_dimer_dom"/>
</dbReference>
<keyword evidence="4" id="KW-0520">NAD</keyword>
<evidence type="ECO:0000313" key="10">
    <source>
        <dbReference type="Proteomes" id="UP000198935"/>
    </source>
</evidence>
<comment type="pathway">
    <text evidence="1">Porphyrin-containing compound metabolism; siroheme biosynthesis; sirohydrochlorin from precorrin-2: step 1/1.</text>
</comment>
<evidence type="ECO:0000256" key="6">
    <source>
        <dbReference type="ARBA" id="ARBA00047561"/>
    </source>
</evidence>
<evidence type="ECO:0000259" key="8">
    <source>
        <dbReference type="Pfam" id="PF14824"/>
    </source>
</evidence>
<dbReference type="Pfam" id="PF10414">
    <property type="entry name" value="CysG_dimeriser"/>
    <property type="match status" value="1"/>
</dbReference>
<dbReference type="PANTHER" id="PTHR35330:SF1">
    <property type="entry name" value="SIROHEME BIOSYNTHESIS PROTEIN MET8"/>
    <property type="match status" value="1"/>
</dbReference>
<dbReference type="SUPFAM" id="SSF75615">
    <property type="entry name" value="Siroheme synthase middle domains-like"/>
    <property type="match status" value="1"/>
</dbReference>
<dbReference type="Pfam" id="PF14824">
    <property type="entry name" value="Sirohm_synth_M"/>
    <property type="match status" value="1"/>
</dbReference>
<dbReference type="GO" id="GO:0019354">
    <property type="term" value="P:siroheme biosynthetic process"/>
    <property type="evidence" value="ECO:0007669"/>
    <property type="project" value="UniProtKB-UniPathway"/>
</dbReference>
<evidence type="ECO:0000259" key="7">
    <source>
        <dbReference type="Pfam" id="PF10414"/>
    </source>
</evidence>
<feature type="domain" description="Sirohaem synthase dimerisation" evidence="7">
    <location>
        <begin position="207"/>
        <end position="256"/>
    </location>
</feature>
<evidence type="ECO:0000313" key="9">
    <source>
        <dbReference type="EMBL" id="SDZ30586.1"/>
    </source>
</evidence>
<dbReference type="GO" id="GO:0043115">
    <property type="term" value="F:precorrin-2 dehydrogenase activity"/>
    <property type="evidence" value="ECO:0007669"/>
    <property type="project" value="UniProtKB-EC"/>
</dbReference>
<dbReference type="NCBIfam" id="TIGR01470">
    <property type="entry name" value="cysG_Nterm"/>
    <property type="match status" value="1"/>
</dbReference>
<name>A0A1H3RXY8_9BACI</name>
<dbReference type="Pfam" id="PF13241">
    <property type="entry name" value="NAD_binding_7"/>
    <property type="match status" value="1"/>
</dbReference>
<accession>A0A1H3RXY8</accession>
<keyword evidence="3" id="KW-0560">Oxidoreductase</keyword>
<dbReference type="EMBL" id="FNPI01000009">
    <property type="protein sequence ID" value="SDZ30586.1"/>
    <property type="molecule type" value="Genomic_DNA"/>
</dbReference>
<dbReference type="Gene3D" id="1.10.8.610">
    <property type="entry name" value="SirC, precorrin-2 dehydrogenase, C-terminal helical domain-like"/>
    <property type="match status" value="1"/>
</dbReference>
<dbReference type="Proteomes" id="UP000198935">
    <property type="component" value="Unassembled WGS sequence"/>
</dbReference>
<dbReference type="InterPro" id="IPR028281">
    <property type="entry name" value="Sirohaem_synthase_central"/>
</dbReference>
<comment type="catalytic activity">
    <reaction evidence="6">
        <text>precorrin-2 + NAD(+) = sirohydrochlorin + NADH + 2 H(+)</text>
        <dbReference type="Rhea" id="RHEA:15613"/>
        <dbReference type="ChEBI" id="CHEBI:15378"/>
        <dbReference type="ChEBI" id="CHEBI:57540"/>
        <dbReference type="ChEBI" id="CHEBI:57945"/>
        <dbReference type="ChEBI" id="CHEBI:58351"/>
        <dbReference type="ChEBI" id="CHEBI:58827"/>
        <dbReference type="EC" id="1.3.1.76"/>
    </reaction>
</comment>
<protein>
    <recommendedName>
        <fullName evidence="2">precorrin-2 dehydrogenase</fullName>
        <ecNumber evidence="2">1.3.1.76</ecNumber>
    </recommendedName>
</protein>
<dbReference type="UniPathway" id="UPA00262">
    <property type="reaction ID" value="UER00222"/>
</dbReference>
<keyword evidence="10" id="KW-1185">Reference proteome</keyword>
<reference evidence="10" key="1">
    <citation type="submission" date="2016-10" db="EMBL/GenBank/DDBJ databases">
        <authorList>
            <person name="Varghese N."/>
            <person name="Submissions S."/>
        </authorList>
    </citation>
    <scope>NUCLEOTIDE SEQUENCE [LARGE SCALE GENOMIC DNA]</scope>
    <source>
        <strain evidence="10">SP</strain>
    </source>
</reference>